<evidence type="ECO:0000256" key="10">
    <source>
        <dbReference type="ARBA" id="ARBA00038190"/>
    </source>
</evidence>
<keyword evidence="9 14" id="KW-0472">Membrane</keyword>
<dbReference type="InterPro" id="IPR051689">
    <property type="entry name" value="Sterol_desaturase/TMEM195"/>
</dbReference>
<keyword evidence="6" id="KW-0560">Oxidoreductase</keyword>
<evidence type="ECO:0000256" key="3">
    <source>
        <dbReference type="ARBA" id="ARBA00022692"/>
    </source>
</evidence>
<dbReference type="GeneID" id="119745267"/>
<dbReference type="EC" id="1.14.16.5" evidence="11"/>
<dbReference type="GO" id="GO:0050479">
    <property type="term" value="F:glyceryl-ether monooxygenase activity"/>
    <property type="evidence" value="ECO:0007669"/>
    <property type="project" value="UniProtKB-EC"/>
</dbReference>
<dbReference type="Proteomes" id="UP000887568">
    <property type="component" value="Unplaced"/>
</dbReference>
<name>A0A914BP00_PATMI</name>
<evidence type="ECO:0000256" key="12">
    <source>
        <dbReference type="ARBA" id="ARBA00040992"/>
    </source>
</evidence>
<proteinExistence type="inferred from homology"/>
<evidence type="ECO:0000256" key="1">
    <source>
        <dbReference type="ARBA" id="ARBA00001962"/>
    </source>
</evidence>
<evidence type="ECO:0000256" key="13">
    <source>
        <dbReference type="ARBA" id="ARBA00047556"/>
    </source>
</evidence>
<dbReference type="InterPro" id="IPR056853">
    <property type="entry name" value="AGMP_C"/>
</dbReference>
<feature type="transmembrane region" description="Helical" evidence="14">
    <location>
        <begin position="419"/>
        <end position="437"/>
    </location>
</feature>
<feature type="transmembrane region" description="Helical" evidence="14">
    <location>
        <begin position="36"/>
        <end position="56"/>
    </location>
</feature>
<evidence type="ECO:0000256" key="8">
    <source>
        <dbReference type="ARBA" id="ARBA00023098"/>
    </source>
</evidence>
<feature type="domain" description="Fatty acid hydroxylase" evidence="15">
    <location>
        <begin position="115"/>
        <end position="247"/>
    </location>
</feature>
<dbReference type="EnsemblMetazoa" id="XM_038221503.1">
    <property type="protein sequence ID" value="XP_038077431.1"/>
    <property type="gene ID" value="LOC119745267"/>
</dbReference>
<dbReference type="Pfam" id="PF04116">
    <property type="entry name" value="FA_hydroxylase"/>
    <property type="match status" value="1"/>
</dbReference>
<dbReference type="AlphaFoldDB" id="A0A914BP00"/>
<sequence>MPGMFNADVLTGTRRLFYAVTPNETSFERLEDVPDYFYEAIPFFGLMSLIEMIVTISDKKVRERFFLADSISSLSAGMLLLLTAFLAYGVNIGMYVWVHEHYRLATLPWNSPWTWVICFVLVDFGYYWMHRMTHEVNIFWAAHQVHHSSEEYNLTTALRQSICQRFVSWMFYLPLALAIPPPMFMMHQQFNTLYQFWIHTRAIKSLGPLEYILNTPSHHRVHHGRNRYCIDKNYAGTLIIWDRMFGTFEPESDPVVFGLVHPLESFNPLYTQYCHFKYIVETAWNMPGLTNKLWVFLKGPGWTPGLPRQGSIKDIPDIHYPMPKYRPKLPRWIFAYIIAHFAINFIVYDAFMTSRTTLSPTATFCSMAYIILTLTCLGAIGDAKPAAPFLEVVRSCLVLVAEAIASSYLPIMQRGSSQWVFYLLRAAFGLSIVVWLPRCVSVLTQRKNKAE</sequence>
<dbReference type="GO" id="GO:0008610">
    <property type="term" value="P:lipid biosynthetic process"/>
    <property type="evidence" value="ECO:0007669"/>
    <property type="project" value="InterPro"/>
</dbReference>
<dbReference type="PANTHER" id="PTHR21624:SF1">
    <property type="entry name" value="ALKYLGLYCEROL MONOOXYGENASE"/>
    <property type="match status" value="1"/>
</dbReference>
<dbReference type="Pfam" id="PF24858">
    <property type="entry name" value="AGMP_C"/>
    <property type="match status" value="1"/>
</dbReference>
<organism evidence="17 18">
    <name type="scientific">Patiria miniata</name>
    <name type="common">Bat star</name>
    <name type="synonym">Asterina miniata</name>
    <dbReference type="NCBI Taxonomy" id="46514"/>
    <lineage>
        <taxon>Eukaryota</taxon>
        <taxon>Metazoa</taxon>
        <taxon>Echinodermata</taxon>
        <taxon>Eleutherozoa</taxon>
        <taxon>Asterozoa</taxon>
        <taxon>Asteroidea</taxon>
        <taxon>Valvatacea</taxon>
        <taxon>Valvatida</taxon>
        <taxon>Asterinidae</taxon>
        <taxon>Patiria</taxon>
    </lineage>
</organism>
<evidence type="ECO:0000313" key="18">
    <source>
        <dbReference type="Proteomes" id="UP000887568"/>
    </source>
</evidence>
<keyword evidence="5 14" id="KW-1133">Transmembrane helix</keyword>
<feature type="transmembrane region" description="Helical" evidence="14">
    <location>
        <begin position="110"/>
        <end position="129"/>
    </location>
</feature>
<feature type="domain" description="Alkylglycerol monooxygenase C-terminal" evidence="16">
    <location>
        <begin position="335"/>
        <end position="401"/>
    </location>
</feature>
<evidence type="ECO:0000256" key="7">
    <source>
        <dbReference type="ARBA" id="ARBA00023004"/>
    </source>
</evidence>
<dbReference type="GO" id="GO:0005789">
    <property type="term" value="C:endoplasmic reticulum membrane"/>
    <property type="evidence" value="ECO:0007669"/>
    <property type="project" value="UniProtKB-SubCell"/>
</dbReference>
<feature type="transmembrane region" description="Helical" evidence="14">
    <location>
        <begin position="77"/>
        <end position="98"/>
    </location>
</feature>
<keyword evidence="7" id="KW-0408">Iron</keyword>
<protein>
    <recommendedName>
        <fullName evidence="12">Alkylglycerol monooxygenase</fullName>
        <ecNumber evidence="11">1.14.16.5</ecNumber>
    </recommendedName>
</protein>
<accession>A0A914BP00</accession>
<evidence type="ECO:0000256" key="9">
    <source>
        <dbReference type="ARBA" id="ARBA00023136"/>
    </source>
</evidence>
<evidence type="ECO:0000256" key="5">
    <source>
        <dbReference type="ARBA" id="ARBA00022989"/>
    </source>
</evidence>
<comment type="subcellular location">
    <subcellularLocation>
        <location evidence="2">Endoplasmic reticulum membrane</location>
        <topology evidence="2">Multi-pass membrane protein</topology>
    </subcellularLocation>
</comment>
<feature type="transmembrane region" description="Helical" evidence="14">
    <location>
        <begin position="357"/>
        <end position="380"/>
    </location>
</feature>
<comment type="similarity">
    <text evidence="10">Belongs to the sterol desaturase family. TMEM195 subfamily.</text>
</comment>
<dbReference type="GO" id="GO:0005506">
    <property type="term" value="F:iron ion binding"/>
    <property type="evidence" value="ECO:0007669"/>
    <property type="project" value="InterPro"/>
</dbReference>
<keyword evidence="8" id="KW-0443">Lipid metabolism</keyword>
<comment type="catalytic activity">
    <reaction evidence="13">
        <text>1-O-(1,2-saturated-alkyl)-sn-glycerol + (6R)-L-erythro-5,6,7,8-tetrahydrobiopterin + O2 = a 1-(1-hydroxyalkyl)-sn-glycerol + (6R)-L-erythro-6,7-dihydrobiopterin + H2O</text>
        <dbReference type="Rhea" id="RHEA:36255"/>
        <dbReference type="ChEBI" id="CHEBI:15377"/>
        <dbReference type="ChEBI" id="CHEBI:15379"/>
        <dbReference type="ChEBI" id="CHEBI:43120"/>
        <dbReference type="ChEBI" id="CHEBI:59560"/>
        <dbReference type="ChEBI" id="CHEBI:73418"/>
        <dbReference type="ChEBI" id="CHEBI:83957"/>
        <dbReference type="EC" id="1.14.16.5"/>
    </reaction>
</comment>
<evidence type="ECO:0000256" key="2">
    <source>
        <dbReference type="ARBA" id="ARBA00004477"/>
    </source>
</evidence>
<keyword evidence="18" id="KW-1185">Reference proteome</keyword>
<dbReference type="RefSeq" id="XP_038077431.1">
    <property type="nucleotide sequence ID" value="XM_038221503.1"/>
</dbReference>
<evidence type="ECO:0000259" key="16">
    <source>
        <dbReference type="Pfam" id="PF24858"/>
    </source>
</evidence>
<evidence type="ECO:0000313" key="17">
    <source>
        <dbReference type="EnsemblMetazoa" id="XP_038077431.1"/>
    </source>
</evidence>
<dbReference type="GO" id="GO:0006643">
    <property type="term" value="P:membrane lipid metabolic process"/>
    <property type="evidence" value="ECO:0007669"/>
    <property type="project" value="TreeGrafter"/>
</dbReference>
<comment type="cofactor">
    <cofactor evidence="1">
        <name>Fe cation</name>
        <dbReference type="ChEBI" id="CHEBI:24875"/>
    </cofactor>
</comment>
<keyword evidence="3 14" id="KW-0812">Transmembrane</keyword>
<dbReference type="InterPro" id="IPR006694">
    <property type="entry name" value="Fatty_acid_hydroxylase"/>
</dbReference>
<dbReference type="OMA" id="HIGAGTH"/>
<evidence type="ECO:0000259" key="15">
    <source>
        <dbReference type="Pfam" id="PF04116"/>
    </source>
</evidence>
<evidence type="ECO:0000256" key="4">
    <source>
        <dbReference type="ARBA" id="ARBA00022824"/>
    </source>
</evidence>
<dbReference type="OrthoDB" id="6354873at2759"/>
<reference evidence="17" key="1">
    <citation type="submission" date="2022-11" db="UniProtKB">
        <authorList>
            <consortium name="EnsemblMetazoa"/>
        </authorList>
    </citation>
    <scope>IDENTIFICATION</scope>
</reference>
<evidence type="ECO:0000256" key="14">
    <source>
        <dbReference type="SAM" id="Phobius"/>
    </source>
</evidence>
<feature type="transmembrane region" description="Helical" evidence="14">
    <location>
        <begin position="332"/>
        <end position="351"/>
    </location>
</feature>
<evidence type="ECO:0000256" key="11">
    <source>
        <dbReference type="ARBA" id="ARBA00039026"/>
    </source>
</evidence>
<keyword evidence="4" id="KW-0256">Endoplasmic reticulum</keyword>
<dbReference type="PANTHER" id="PTHR21624">
    <property type="entry name" value="STEROL DESATURASE-RELATED PROTEIN"/>
    <property type="match status" value="1"/>
</dbReference>
<evidence type="ECO:0000256" key="6">
    <source>
        <dbReference type="ARBA" id="ARBA00023002"/>
    </source>
</evidence>